<evidence type="ECO:0000313" key="1">
    <source>
        <dbReference type="EMBL" id="VWQ38059.1"/>
    </source>
</evidence>
<gene>
    <name evidence="1" type="primary">lacA_4</name>
    <name evidence="1" type="ORF">BIFLH23_02008</name>
</gene>
<reference evidence="1 2" key="1">
    <citation type="submission" date="2019-10" db="EMBL/GenBank/DDBJ databases">
        <authorList>
            <consortium name="Melissa Lawson"/>
            <person name="O'neill I."/>
        </authorList>
    </citation>
    <scope>NUCLEOTIDE SEQUENCE [LARGE SCALE GENOMIC DNA]</scope>
    <source>
        <strain evidence="1">LH_23</strain>
    </source>
</reference>
<dbReference type="Proteomes" id="UP000494246">
    <property type="component" value="Unassembled WGS sequence"/>
</dbReference>
<dbReference type="EMBL" id="CABWKH010000026">
    <property type="protein sequence ID" value="VWQ38059.1"/>
    <property type="molecule type" value="Genomic_DNA"/>
</dbReference>
<dbReference type="Gene3D" id="2.160.10.10">
    <property type="entry name" value="Hexapeptide repeat proteins"/>
    <property type="match status" value="1"/>
</dbReference>
<comment type="caution">
    <text evidence="1">The sequence shown here is derived from an EMBL/GenBank/DDBJ whole genome shotgun (WGS) entry which is preliminary data.</text>
</comment>
<organism evidence="1 2">
    <name type="scientific">Bifidobacterium longum subsp. infantis</name>
    <dbReference type="NCBI Taxonomy" id="1682"/>
    <lineage>
        <taxon>Bacteria</taxon>
        <taxon>Bacillati</taxon>
        <taxon>Actinomycetota</taxon>
        <taxon>Actinomycetes</taxon>
        <taxon>Bifidobacteriales</taxon>
        <taxon>Bifidobacteriaceae</taxon>
        <taxon>Bifidobacterium</taxon>
    </lineage>
</organism>
<evidence type="ECO:0000313" key="2">
    <source>
        <dbReference type="Proteomes" id="UP000494246"/>
    </source>
</evidence>
<proteinExistence type="predicted"/>
<dbReference type="RefSeq" id="WP_174773217.1">
    <property type="nucleotide sequence ID" value="NZ_CABWKH010000026.1"/>
</dbReference>
<accession>A0A8U0LI37</accession>
<dbReference type="InterPro" id="IPR011004">
    <property type="entry name" value="Trimer_LpxA-like_sf"/>
</dbReference>
<name>A0A8U0LI37_BIFLI</name>
<sequence>MWYDVSSGIVWSYLAPDADMLRNLAILLDVTIGDNSMIGTGLVIARDITVDVVAVDAPCKVSRPIGERDRGHCWRNRRLDVS</sequence>
<protein>
    <submittedName>
        <fullName evidence="1">Galactoside O-acetyltransferase</fullName>
    </submittedName>
</protein>
<dbReference type="AlphaFoldDB" id="A0A8U0LI37"/>
<dbReference type="SUPFAM" id="SSF51161">
    <property type="entry name" value="Trimeric LpxA-like enzymes"/>
    <property type="match status" value="1"/>
</dbReference>